<keyword evidence="14" id="KW-1185">Reference proteome</keyword>
<dbReference type="InterPro" id="IPR021056">
    <property type="entry name" value="Mt_import_IM_translocase_Tim54"/>
</dbReference>
<evidence type="ECO:0000256" key="9">
    <source>
        <dbReference type="ARBA" id="ARBA00023010"/>
    </source>
</evidence>
<evidence type="ECO:0000256" key="1">
    <source>
        <dbReference type="ARBA" id="ARBA00004434"/>
    </source>
</evidence>
<accession>J7RZA1</accession>
<keyword evidence="9" id="KW-0811">Translocation</keyword>
<dbReference type="GO" id="GO:0045039">
    <property type="term" value="P:protein insertion into mitochondrial inner membrane"/>
    <property type="evidence" value="ECO:0007669"/>
    <property type="project" value="EnsemblFungi"/>
</dbReference>
<feature type="region of interest" description="Disordered" evidence="12">
    <location>
        <begin position="1"/>
        <end position="21"/>
    </location>
</feature>
<dbReference type="KEGG" id="kng:KNAG_0E02630"/>
<evidence type="ECO:0000313" key="14">
    <source>
        <dbReference type="Proteomes" id="UP000006310"/>
    </source>
</evidence>
<keyword evidence="10" id="KW-0496">Mitochondrion</keyword>
<evidence type="ECO:0000256" key="11">
    <source>
        <dbReference type="ARBA" id="ARBA00023136"/>
    </source>
</evidence>
<evidence type="ECO:0000256" key="7">
    <source>
        <dbReference type="ARBA" id="ARBA00022927"/>
    </source>
</evidence>
<sequence length="467" mass="51998">MSDPGPVKSAERVGAAAPTAKKPTGFSNPALRAMGIPVIKLPSRNWMIFWSVLAAGVGGVAFDKYKQRRVIAEYTDSVRGRAEAQMPVDRLPRKVTVFIAPPPNDYLDTSLKLWRRYVKPILFYAGVDYNVVDEDRQGVIRTYVANEMRSLRRQRIVQQQQGLNPAHTVIRSESDSDDEAGDPHFRHNFDFRKIVGIFYKKPPPQEIISEDAQTEDARLSGGVICLGRGAYKEYINGLHEGLLGPLDPPEPAPETETNSTDPPSNMPETNTGNVKPSSDGQVSLTDAAASLLDDLPEKNAESAPETPTETAPEVPDTKVLKPFISPDDYAAVETPPAELPELGSAIIRDPKTHVPILLHQAVLVIPVPNLIGFLTIPERIYRFYLKRRHAEEVCSEVTQLVNQSDVRPFQYPTDLALGKGEEQDWPKRWVKQGQERGSEWIQELRGDERITGLMSVYNNSIDTSDEE</sequence>
<keyword evidence="7" id="KW-0653">Protein transport</keyword>
<comment type="subcellular location">
    <subcellularLocation>
        <location evidence="1">Mitochondrion inner membrane</location>
        <topology evidence="1">Single-pass membrane protein</topology>
    </subcellularLocation>
</comment>
<keyword evidence="8" id="KW-1133">Transmembrane helix</keyword>
<feature type="region of interest" description="Disordered" evidence="12">
    <location>
        <begin position="162"/>
        <end position="183"/>
    </location>
</feature>
<dbReference type="InterPro" id="IPR050187">
    <property type="entry name" value="Lipid_Phosphate_FormReg"/>
</dbReference>
<dbReference type="GO" id="GO:0042721">
    <property type="term" value="C:TIM22 mitochondrial import inner membrane insertion complex"/>
    <property type="evidence" value="ECO:0007669"/>
    <property type="project" value="EnsemblFungi"/>
</dbReference>
<keyword evidence="6" id="KW-0999">Mitochondrion inner membrane</keyword>
<evidence type="ECO:0000256" key="8">
    <source>
        <dbReference type="ARBA" id="ARBA00022989"/>
    </source>
</evidence>
<evidence type="ECO:0000256" key="12">
    <source>
        <dbReference type="SAM" id="MobiDB-lite"/>
    </source>
</evidence>
<keyword evidence="5" id="KW-0812">Transmembrane</keyword>
<dbReference type="GeneID" id="34526222"/>
<proteinExistence type="inferred from homology"/>
<evidence type="ECO:0000313" key="13">
    <source>
        <dbReference type="EMBL" id="CCK70522.1"/>
    </source>
</evidence>
<evidence type="ECO:0000256" key="10">
    <source>
        <dbReference type="ARBA" id="ARBA00023128"/>
    </source>
</evidence>
<gene>
    <name evidence="13" type="primary">KNAG0E02630</name>
    <name evidence="13" type="ordered locus">KNAG_0E02630</name>
</gene>
<dbReference type="PANTHER" id="PTHR12358">
    <property type="entry name" value="SPHINGOSINE KINASE"/>
    <property type="match status" value="1"/>
</dbReference>
<dbReference type="PANTHER" id="PTHR12358:SF101">
    <property type="entry name" value="MITOCHONDRIAL IMPORT INNER MEMBRANE TRANSLOCASE SUBUNIT TIM54"/>
    <property type="match status" value="1"/>
</dbReference>
<keyword evidence="4" id="KW-0813">Transport</keyword>
<evidence type="ECO:0000256" key="4">
    <source>
        <dbReference type="ARBA" id="ARBA00022448"/>
    </source>
</evidence>
<reference evidence="13 14" key="1">
    <citation type="journal article" date="2011" name="Proc. Natl. Acad. Sci. U.S.A.">
        <title>Evolutionary erosion of yeast sex chromosomes by mating-type switching accidents.</title>
        <authorList>
            <person name="Gordon J.L."/>
            <person name="Armisen D."/>
            <person name="Proux-Wera E."/>
            <person name="Oheigeartaigh S.S."/>
            <person name="Byrne K.P."/>
            <person name="Wolfe K.H."/>
        </authorList>
    </citation>
    <scope>NUCLEOTIDE SEQUENCE [LARGE SCALE GENOMIC DNA]</scope>
    <source>
        <strain evidence="14">ATCC MYA-139 / BCRC 22969 / CBS 8797 / CCRC 22969 / KCTC 17520 / NBRC 10181 / NCYC 3082</strain>
    </source>
</reference>
<dbReference type="GO" id="GO:0008320">
    <property type="term" value="F:protein transmembrane transporter activity"/>
    <property type="evidence" value="ECO:0007669"/>
    <property type="project" value="EnsemblFungi"/>
</dbReference>
<organism evidence="13 14">
    <name type="scientific">Huiozyma naganishii (strain ATCC MYA-139 / BCRC 22969 / CBS 8797 / KCTC 17520 / NBRC 10181 / NCYC 3082 / Yp74L-3)</name>
    <name type="common">Yeast</name>
    <name type="synonym">Kazachstania naganishii</name>
    <dbReference type="NCBI Taxonomy" id="1071383"/>
    <lineage>
        <taxon>Eukaryota</taxon>
        <taxon>Fungi</taxon>
        <taxon>Dikarya</taxon>
        <taxon>Ascomycota</taxon>
        <taxon>Saccharomycotina</taxon>
        <taxon>Saccharomycetes</taxon>
        <taxon>Saccharomycetales</taxon>
        <taxon>Saccharomycetaceae</taxon>
        <taxon>Huiozyma</taxon>
    </lineage>
</organism>
<feature type="compositionally biased region" description="Polar residues" evidence="12">
    <location>
        <begin position="257"/>
        <end position="281"/>
    </location>
</feature>
<protein>
    <recommendedName>
        <fullName evidence="3">Mitochondrial import inner membrane translocase subunit TIM54</fullName>
    </recommendedName>
</protein>
<name>J7RZA1_HUIN7</name>
<comment type="similarity">
    <text evidence="2">Belongs to the TIM54 family.</text>
</comment>
<dbReference type="EMBL" id="HE978318">
    <property type="protein sequence ID" value="CCK70522.1"/>
    <property type="molecule type" value="Genomic_DNA"/>
</dbReference>
<dbReference type="AlphaFoldDB" id="J7RZA1"/>
<dbReference type="Proteomes" id="UP000006310">
    <property type="component" value="Chromosome 5"/>
</dbReference>
<dbReference type="OrthoDB" id="5598305at2759"/>
<dbReference type="HOGENOM" id="CLU_039097_0_0_1"/>
<evidence type="ECO:0000256" key="2">
    <source>
        <dbReference type="ARBA" id="ARBA00006355"/>
    </source>
</evidence>
<dbReference type="Pfam" id="PF11711">
    <property type="entry name" value="Tim54"/>
    <property type="match status" value="1"/>
</dbReference>
<reference evidence="14" key="2">
    <citation type="submission" date="2012-08" db="EMBL/GenBank/DDBJ databases">
        <title>Genome sequence of Kazachstania naganishii.</title>
        <authorList>
            <person name="Gordon J.L."/>
            <person name="Armisen D."/>
            <person name="Proux-Wera E."/>
            <person name="OhEigeartaigh S.S."/>
            <person name="Byrne K.P."/>
            <person name="Wolfe K.H."/>
        </authorList>
    </citation>
    <scope>NUCLEOTIDE SEQUENCE [LARGE SCALE GENOMIC DNA]</scope>
    <source>
        <strain evidence="14">ATCC MYA-139 / BCRC 22969 / CBS 8797 / CCRC 22969 / KCTC 17520 / NBRC 10181 / NCYC 3082</strain>
    </source>
</reference>
<dbReference type="eggNOG" id="ENOG502QPMQ">
    <property type="taxonomic scope" value="Eukaryota"/>
</dbReference>
<keyword evidence="11" id="KW-0472">Membrane</keyword>
<dbReference type="STRING" id="1071383.J7RZA1"/>
<dbReference type="RefSeq" id="XP_022464768.1">
    <property type="nucleotide sequence ID" value="XM_022608254.1"/>
</dbReference>
<evidence type="ECO:0000256" key="3">
    <source>
        <dbReference type="ARBA" id="ARBA00020796"/>
    </source>
</evidence>
<evidence type="ECO:0000256" key="5">
    <source>
        <dbReference type="ARBA" id="ARBA00022692"/>
    </source>
</evidence>
<evidence type="ECO:0000256" key="6">
    <source>
        <dbReference type="ARBA" id="ARBA00022792"/>
    </source>
</evidence>
<dbReference type="OMA" id="RNWMIFF"/>
<feature type="region of interest" description="Disordered" evidence="12">
    <location>
        <begin position="242"/>
        <end position="281"/>
    </location>
</feature>